<dbReference type="EMBL" id="JBAHYK010000660">
    <property type="protein sequence ID" value="KAL0572178.1"/>
    <property type="molecule type" value="Genomic_DNA"/>
</dbReference>
<organism evidence="3 4">
    <name type="scientific">Marasmius crinis-equi</name>
    <dbReference type="NCBI Taxonomy" id="585013"/>
    <lineage>
        <taxon>Eukaryota</taxon>
        <taxon>Fungi</taxon>
        <taxon>Dikarya</taxon>
        <taxon>Basidiomycota</taxon>
        <taxon>Agaricomycotina</taxon>
        <taxon>Agaricomycetes</taxon>
        <taxon>Agaricomycetidae</taxon>
        <taxon>Agaricales</taxon>
        <taxon>Marasmiineae</taxon>
        <taxon>Marasmiaceae</taxon>
        <taxon>Marasmius</taxon>
    </lineage>
</organism>
<proteinExistence type="predicted"/>
<feature type="compositionally biased region" description="Low complexity" evidence="2">
    <location>
        <begin position="36"/>
        <end position="51"/>
    </location>
</feature>
<evidence type="ECO:0000313" key="3">
    <source>
        <dbReference type="EMBL" id="KAL0572178.1"/>
    </source>
</evidence>
<name>A0ABR3FA95_9AGAR</name>
<keyword evidence="1" id="KW-0175">Coiled coil</keyword>
<gene>
    <name evidence="3" type="ORF">V5O48_009791</name>
</gene>
<keyword evidence="4" id="KW-1185">Reference proteome</keyword>
<reference evidence="3 4" key="1">
    <citation type="submission" date="2024-02" db="EMBL/GenBank/DDBJ databases">
        <title>A draft genome for the cacao thread blight pathogen Marasmius crinis-equi.</title>
        <authorList>
            <person name="Cohen S.P."/>
            <person name="Baruah I.K."/>
            <person name="Amoako-Attah I."/>
            <person name="Bukari Y."/>
            <person name="Meinhardt L.W."/>
            <person name="Bailey B.A."/>
        </authorList>
    </citation>
    <scope>NUCLEOTIDE SEQUENCE [LARGE SCALE GENOMIC DNA]</scope>
    <source>
        <strain evidence="3 4">GH-76</strain>
    </source>
</reference>
<dbReference type="Proteomes" id="UP001465976">
    <property type="component" value="Unassembled WGS sequence"/>
</dbReference>
<accession>A0ABR3FA95</accession>
<protein>
    <submittedName>
        <fullName evidence="3">Uncharacterized protein</fullName>
    </submittedName>
</protein>
<evidence type="ECO:0000256" key="1">
    <source>
        <dbReference type="SAM" id="Coils"/>
    </source>
</evidence>
<comment type="caution">
    <text evidence="3">The sequence shown here is derived from an EMBL/GenBank/DDBJ whole genome shotgun (WGS) entry which is preliminary data.</text>
</comment>
<sequence>MSTQTASNLDYQENNMATGARILSISSRPLHRPPRSKLSLPSSRQLPRSPQSELARLKILSDKDGEIAVAKAEAERLVQELERIREAYEEERLREMLEHSTEIDEMERQHFFEVGRREYEQGCALSAELQSRRDAHAAHLLKLQQEIEMNQQSTSELQERFQRIAGHQVGRKHFDNAIHGVRPPLYYLVSLLLTYQVLKLVALFRDQQILVINKFNAKLKELAARNQTSPASAMQQNN</sequence>
<feature type="coiled-coil region" evidence="1">
    <location>
        <begin position="60"/>
        <end position="98"/>
    </location>
</feature>
<feature type="region of interest" description="Disordered" evidence="2">
    <location>
        <begin position="25"/>
        <end position="51"/>
    </location>
</feature>
<evidence type="ECO:0000256" key="2">
    <source>
        <dbReference type="SAM" id="MobiDB-lite"/>
    </source>
</evidence>
<evidence type="ECO:0000313" key="4">
    <source>
        <dbReference type="Proteomes" id="UP001465976"/>
    </source>
</evidence>